<dbReference type="Proteomes" id="UP000079169">
    <property type="component" value="Unplaced"/>
</dbReference>
<evidence type="ECO:0000313" key="2">
    <source>
        <dbReference type="RefSeq" id="XP_026682085.1"/>
    </source>
</evidence>
<keyword evidence="1" id="KW-1185">Reference proteome</keyword>
<reference evidence="2" key="1">
    <citation type="submission" date="2025-08" db="UniProtKB">
        <authorList>
            <consortium name="RefSeq"/>
        </authorList>
    </citation>
    <scope>IDENTIFICATION</scope>
</reference>
<accession>A0A3Q0J5T6</accession>
<dbReference type="GeneID" id="113468947"/>
<evidence type="ECO:0000313" key="1">
    <source>
        <dbReference type="Proteomes" id="UP000079169"/>
    </source>
</evidence>
<name>A0A3Q0J5T6_DIACI</name>
<dbReference type="AlphaFoldDB" id="A0A3Q0J5T6"/>
<dbReference type="Gene3D" id="3.40.630.30">
    <property type="match status" value="1"/>
</dbReference>
<proteinExistence type="predicted"/>
<protein>
    <submittedName>
        <fullName evidence="2">Uncharacterized protein LOC113468947</fullName>
    </submittedName>
</protein>
<dbReference type="RefSeq" id="XP_026682085.1">
    <property type="nucleotide sequence ID" value="XM_026826284.1"/>
</dbReference>
<dbReference type="STRING" id="121845.A0A3Q0J5T6"/>
<sequence length="129" mass="14493">MSTPYTIDATHLDNAKDFEFSLMTAEYLEESLAVLRESFFPHEAVHKVLGMSKNPLAVEEEEKLCRKTFEDGVSVIAREKASGKIVTVAFCKMQEKPKPGEQGAFDEIAASFKQPESLGVMDFMIQVIW</sequence>
<dbReference type="PaxDb" id="121845-A0A3Q0J5T6"/>
<gene>
    <name evidence="2" type="primary">LOC113468947</name>
</gene>
<organism evidence="1 2">
    <name type="scientific">Diaphorina citri</name>
    <name type="common">Asian citrus psyllid</name>
    <dbReference type="NCBI Taxonomy" id="121845"/>
    <lineage>
        <taxon>Eukaryota</taxon>
        <taxon>Metazoa</taxon>
        <taxon>Ecdysozoa</taxon>
        <taxon>Arthropoda</taxon>
        <taxon>Hexapoda</taxon>
        <taxon>Insecta</taxon>
        <taxon>Pterygota</taxon>
        <taxon>Neoptera</taxon>
        <taxon>Paraneoptera</taxon>
        <taxon>Hemiptera</taxon>
        <taxon>Sternorrhyncha</taxon>
        <taxon>Psylloidea</taxon>
        <taxon>Psyllidae</taxon>
        <taxon>Diaphorininae</taxon>
        <taxon>Diaphorina</taxon>
    </lineage>
</organism>
<dbReference type="KEGG" id="dci:113468947"/>